<sequence>MRKLNIIRQTFVIGFYFTAIFNLSAQDSPDMGQKTTNQDNFTPVNIIPPQEATVTINQDPKLKALLDIKSKMEKDGEFSDRYKIQLYYGNLKKANEIIKSARQDFEQWDSSLQWETPNYKVWIGNYRTRLEADRALKEIREKFPNAFIFKPEKKQ</sequence>
<protein>
    <submittedName>
        <fullName evidence="2">SPOR domain-containing protein</fullName>
    </submittedName>
</protein>
<dbReference type="Gene3D" id="3.30.70.1070">
    <property type="entry name" value="Sporulation related repeat"/>
    <property type="match status" value="1"/>
</dbReference>
<comment type="caution">
    <text evidence="2">The sequence shown here is derived from an EMBL/GenBank/DDBJ whole genome shotgun (WGS) entry which is preliminary data.</text>
</comment>
<gene>
    <name evidence="2" type="ORF">FHK87_12375</name>
</gene>
<dbReference type="EMBL" id="VFWZ01000003">
    <property type="protein sequence ID" value="TPN86064.1"/>
    <property type="molecule type" value="Genomic_DNA"/>
</dbReference>
<name>A0A504J6C2_9FLAO</name>
<evidence type="ECO:0000259" key="1">
    <source>
        <dbReference type="Pfam" id="PF05036"/>
    </source>
</evidence>
<accession>A0A504J6C2</accession>
<evidence type="ECO:0000313" key="2">
    <source>
        <dbReference type="EMBL" id="TPN86064.1"/>
    </source>
</evidence>
<dbReference type="AlphaFoldDB" id="A0A504J6C2"/>
<dbReference type="GO" id="GO:0042834">
    <property type="term" value="F:peptidoglycan binding"/>
    <property type="evidence" value="ECO:0007669"/>
    <property type="project" value="InterPro"/>
</dbReference>
<dbReference type="InterPro" id="IPR007730">
    <property type="entry name" value="SPOR-like_dom"/>
</dbReference>
<keyword evidence="3" id="KW-1185">Reference proteome</keyword>
<evidence type="ECO:0000313" key="3">
    <source>
        <dbReference type="Proteomes" id="UP000315540"/>
    </source>
</evidence>
<dbReference type="Pfam" id="PF05036">
    <property type="entry name" value="SPOR"/>
    <property type="match status" value="1"/>
</dbReference>
<dbReference type="OrthoDB" id="2473397at2"/>
<feature type="domain" description="SPOR" evidence="1">
    <location>
        <begin position="80"/>
        <end position="149"/>
    </location>
</feature>
<reference evidence="2 3" key="1">
    <citation type="submission" date="2019-06" db="EMBL/GenBank/DDBJ databases">
        <authorList>
            <person name="Meng X."/>
        </authorList>
    </citation>
    <scope>NUCLEOTIDE SEQUENCE [LARGE SCALE GENOMIC DNA]</scope>
    <source>
        <strain evidence="2 3">M625</strain>
    </source>
</reference>
<dbReference type="RefSeq" id="WP_140593318.1">
    <property type="nucleotide sequence ID" value="NZ_VFWZ01000003.1"/>
</dbReference>
<dbReference type="InterPro" id="IPR036680">
    <property type="entry name" value="SPOR-like_sf"/>
</dbReference>
<dbReference type="Proteomes" id="UP000315540">
    <property type="component" value="Unassembled WGS sequence"/>
</dbReference>
<organism evidence="2 3">
    <name type="scientific">Aquimarina algicola</name>
    <dbReference type="NCBI Taxonomy" id="2589995"/>
    <lineage>
        <taxon>Bacteria</taxon>
        <taxon>Pseudomonadati</taxon>
        <taxon>Bacteroidota</taxon>
        <taxon>Flavobacteriia</taxon>
        <taxon>Flavobacteriales</taxon>
        <taxon>Flavobacteriaceae</taxon>
        <taxon>Aquimarina</taxon>
    </lineage>
</organism>
<proteinExistence type="predicted"/>